<organism evidence="2 3">
    <name type="scientific">Moniliophthora roreri</name>
    <name type="common">Frosty pod rot fungus</name>
    <name type="synonym">Monilia roreri</name>
    <dbReference type="NCBI Taxonomy" id="221103"/>
    <lineage>
        <taxon>Eukaryota</taxon>
        <taxon>Fungi</taxon>
        <taxon>Dikarya</taxon>
        <taxon>Basidiomycota</taxon>
        <taxon>Agaricomycotina</taxon>
        <taxon>Agaricomycetes</taxon>
        <taxon>Agaricomycetidae</taxon>
        <taxon>Agaricales</taxon>
        <taxon>Marasmiineae</taxon>
        <taxon>Marasmiaceae</taxon>
        <taxon>Moniliophthora</taxon>
    </lineage>
</organism>
<dbReference type="AlphaFoldDB" id="A0A0W0FUI9"/>
<evidence type="ECO:0000256" key="1">
    <source>
        <dbReference type="SAM" id="MobiDB-lite"/>
    </source>
</evidence>
<feature type="region of interest" description="Disordered" evidence="1">
    <location>
        <begin position="168"/>
        <end position="220"/>
    </location>
</feature>
<protein>
    <submittedName>
        <fullName evidence="2">Uncharacterized protein</fullName>
    </submittedName>
</protein>
<dbReference type="EMBL" id="LATX01001627">
    <property type="protein sequence ID" value="KTB39822.1"/>
    <property type="molecule type" value="Genomic_DNA"/>
</dbReference>
<dbReference type="Proteomes" id="UP000054988">
    <property type="component" value="Unassembled WGS sequence"/>
</dbReference>
<evidence type="ECO:0000313" key="3">
    <source>
        <dbReference type="Proteomes" id="UP000054988"/>
    </source>
</evidence>
<evidence type="ECO:0000313" key="2">
    <source>
        <dbReference type="EMBL" id="KTB39822.1"/>
    </source>
</evidence>
<comment type="caution">
    <text evidence="2">The sequence shown here is derived from an EMBL/GenBank/DDBJ whole genome shotgun (WGS) entry which is preliminary data.</text>
</comment>
<proteinExistence type="predicted"/>
<gene>
    <name evidence="2" type="ORF">WG66_7523</name>
</gene>
<sequence>MPVACQWHAEMPDTGGVAIFWDYVQQFGGIKLFKAYADLSVLSSPRSLALRSELQCSGVSLIDCPHNGRKNVVDQTIIVILNSGYVGICHGPFDVRYHSPDLWGQRFRIRDIYVALSHVQSDCHGAFHSSSLRAQASVFIDWNSAVLNVLKDERLQYEGPLIHNGESEVTTVKPLVQPSPPHESNTVPPDKAPFVEGDSQTSPLLSLPSPLSPPMPEEEGVCEETSCEGLIAPALATALPECAFLVDPSSSGEFHDPVTVKSPSHIHSAPPDTPDIDPPYSETTHFPAAVTLCHEVVSPTPSGKLTWAQIARPSSTLLLPSQDCTVSTFSGTSPINFLQDQGLVPLAEPRHTVESLTQGPIRDTDNQSIVPPSSIELHVPAGFRLLVEILQRYQEKGIQRASRSQVAVELVNRDSAVYRNVGVLRFREYSALASSAKLIALGGVYGDAWIALHPELLTELYQQNEIL</sequence>
<reference evidence="2 3" key="1">
    <citation type="submission" date="2015-12" db="EMBL/GenBank/DDBJ databases">
        <title>Draft genome sequence of Moniliophthora roreri, the causal agent of frosty pod rot of cacao.</title>
        <authorList>
            <person name="Aime M.C."/>
            <person name="Diaz-Valderrama J.R."/>
            <person name="Kijpornyongpan T."/>
            <person name="Phillips-Mora W."/>
        </authorList>
    </citation>
    <scope>NUCLEOTIDE SEQUENCE [LARGE SCALE GENOMIC DNA]</scope>
    <source>
        <strain evidence="2 3">MCA 2952</strain>
    </source>
</reference>
<accession>A0A0W0FUI9</accession>
<name>A0A0W0FUI9_MONRR</name>